<organism evidence="1 2">
    <name type="scientific">Larinioides sclopetarius</name>
    <dbReference type="NCBI Taxonomy" id="280406"/>
    <lineage>
        <taxon>Eukaryota</taxon>
        <taxon>Metazoa</taxon>
        <taxon>Ecdysozoa</taxon>
        <taxon>Arthropoda</taxon>
        <taxon>Chelicerata</taxon>
        <taxon>Arachnida</taxon>
        <taxon>Araneae</taxon>
        <taxon>Araneomorphae</taxon>
        <taxon>Entelegynae</taxon>
        <taxon>Araneoidea</taxon>
        <taxon>Araneidae</taxon>
        <taxon>Larinioides</taxon>
    </lineage>
</organism>
<dbReference type="Proteomes" id="UP001497382">
    <property type="component" value="Unassembled WGS sequence"/>
</dbReference>
<sequence length="104" mass="12290">MAFSIYQRGISFSLQKFYKMSCPLTQNPIVPSLYTGFLQYSSRRNPDVSDIPELNEPPLKKFYEAYYQPEFGRVHDKKPFKIKCVKGKTYYWCVCGWSHDQAEK</sequence>
<name>A0AAV2B6G7_9ARAC</name>
<keyword evidence="2" id="KW-1185">Reference proteome</keyword>
<dbReference type="EMBL" id="CAXIEN010000282">
    <property type="protein sequence ID" value="CAL1291441.1"/>
    <property type="molecule type" value="Genomic_DNA"/>
</dbReference>
<evidence type="ECO:0000313" key="2">
    <source>
        <dbReference type="Proteomes" id="UP001497382"/>
    </source>
</evidence>
<evidence type="ECO:0000313" key="1">
    <source>
        <dbReference type="EMBL" id="CAL1291441.1"/>
    </source>
</evidence>
<reference evidence="1 2" key="1">
    <citation type="submission" date="2024-04" db="EMBL/GenBank/DDBJ databases">
        <authorList>
            <person name="Rising A."/>
            <person name="Reimegard J."/>
            <person name="Sonavane S."/>
            <person name="Akerstrom W."/>
            <person name="Nylinder S."/>
            <person name="Hedman E."/>
            <person name="Kallberg Y."/>
        </authorList>
    </citation>
    <scope>NUCLEOTIDE SEQUENCE [LARGE SCALE GENOMIC DNA]</scope>
</reference>
<comment type="caution">
    <text evidence="1">The sequence shown here is derived from an EMBL/GenBank/DDBJ whole genome shotgun (WGS) entry which is preliminary data.</text>
</comment>
<proteinExistence type="predicted"/>
<dbReference type="AlphaFoldDB" id="A0AAV2B6G7"/>
<protein>
    <submittedName>
        <fullName evidence="1">Uncharacterized protein</fullName>
    </submittedName>
</protein>
<accession>A0AAV2B6G7</accession>
<gene>
    <name evidence="1" type="ORF">LARSCL_LOCUS17085</name>
</gene>